<reference evidence="2" key="1">
    <citation type="journal article" date="2008" name="Nature">
        <title>The amphioxus genome and the evolution of the chordate karyotype.</title>
        <authorList>
            <consortium name="US DOE Joint Genome Institute (JGI-PGF)"/>
            <person name="Putnam N.H."/>
            <person name="Butts T."/>
            <person name="Ferrier D.E.K."/>
            <person name="Furlong R.F."/>
            <person name="Hellsten U."/>
            <person name="Kawashima T."/>
            <person name="Robinson-Rechavi M."/>
            <person name="Shoguchi E."/>
            <person name="Terry A."/>
            <person name="Yu J.-K."/>
            <person name="Benito-Gutierrez E.L."/>
            <person name="Dubchak I."/>
            <person name="Garcia-Fernandez J."/>
            <person name="Gibson-Brown J.J."/>
            <person name="Grigoriev I.V."/>
            <person name="Horton A.C."/>
            <person name="de Jong P.J."/>
            <person name="Jurka J."/>
            <person name="Kapitonov V.V."/>
            <person name="Kohara Y."/>
            <person name="Kuroki Y."/>
            <person name="Lindquist E."/>
            <person name="Lucas S."/>
            <person name="Osoegawa K."/>
            <person name="Pennacchio L.A."/>
            <person name="Salamov A.A."/>
            <person name="Satou Y."/>
            <person name="Sauka-Spengler T."/>
            <person name="Schmutz J."/>
            <person name="Shin-I T."/>
            <person name="Toyoda A."/>
            <person name="Bronner-Fraser M."/>
            <person name="Fujiyama A."/>
            <person name="Holland L.Z."/>
            <person name="Holland P.W.H."/>
            <person name="Satoh N."/>
            <person name="Rokhsar D.S."/>
        </authorList>
    </citation>
    <scope>NUCLEOTIDE SEQUENCE [LARGE SCALE GENOMIC DNA]</scope>
    <source>
        <strain evidence="2">S238N-H82</strain>
        <tissue evidence="2">Testes</tissue>
    </source>
</reference>
<gene>
    <name evidence="2" type="ORF">BRAFLDRAFT_76696</name>
</gene>
<accession>C3ZJC8</accession>
<dbReference type="EMBL" id="GG666632">
    <property type="protein sequence ID" value="EEN47270.1"/>
    <property type="molecule type" value="Genomic_DNA"/>
</dbReference>
<feature type="compositionally biased region" description="Low complexity" evidence="1">
    <location>
        <begin position="43"/>
        <end position="60"/>
    </location>
</feature>
<protein>
    <submittedName>
        <fullName evidence="2">Uncharacterized protein</fullName>
    </submittedName>
</protein>
<evidence type="ECO:0000313" key="2">
    <source>
        <dbReference type="EMBL" id="EEN47270.1"/>
    </source>
</evidence>
<name>C3ZJC8_BRAFL</name>
<dbReference type="InParanoid" id="C3ZJC8"/>
<feature type="region of interest" description="Disordered" evidence="1">
    <location>
        <begin position="32"/>
        <end position="61"/>
    </location>
</feature>
<evidence type="ECO:0000256" key="1">
    <source>
        <dbReference type="SAM" id="MobiDB-lite"/>
    </source>
</evidence>
<sequence length="115" mass="11757">MPSPLIISLGSCHGNSGPSVISSNPSALRAPLPAISPLPPSSSPSVLSQPSSPISGQSPPLAVKQTVPVSVLAVPSDLELHKIRTKLTTTKNAPIPVIMANRDFMMVLISSLSGS</sequence>
<organism>
    <name type="scientific">Branchiostoma floridae</name>
    <name type="common">Florida lancelet</name>
    <name type="synonym">Amphioxus</name>
    <dbReference type="NCBI Taxonomy" id="7739"/>
    <lineage>
        <taxon>Eukaryota</taxon>
        <taxon>Metazoa</taxon>
        <taxon>Chordata</taxon>
        <taxon>Cephalochordata</taxon>
        <taxon>Leptocardii</taxon>
        <taxon>Amphioxiformes</taxon>
        <taxon>Branchiostomatidae</taxon>
        <taxon>Branchiostoma</taxon>
    </lineage>
</organism>
<proteinExistence type="predicted"/>
<dbReference type="AlphaFoldDB" id="C3ZJC8"/>